<sequence length="98" mass="10883">MDIGPLPASPILWCHLYHDTYQWYHGTNGTGGKGGSNRTEQTLLFHCVGPFANTDNTQEDMLLGYINNLTKTYIPAPEKIIKNLTEKMLKEGSLSAEA</sequence>
<keyword evidence="2" id="KW-1185">Reference proteome</keyword>
<evidence type="ECO:0000313" key="1">
    <source>
        <dbReference type="EMBL" id="KAF7502221.1"/>
    </source>
</evidence>
<protein>
    <submittedName>
        <fullName evidence="1">Uncharacterized protein</fullName>
    </submittedName>
</protein>
<accession>A0A8H7A7W6</accession>
<organism evidence="1 2">
    <name type="scientific">Endocarpon pusillum</name>
    <dbReference type="NCBI Taxonomy" id="364733"/>
    <lineage>
        <taxon>Eukaryota</taxon>
        <taxon>Fungi</taxon>
        <taxon>Dikarya</taxon>
        <taxon>Ascomycota</taxon>
        <taxon>Pezizomycotina</taxon>
        <taxon>Eurotiomycetes</taxon>
        <taxon>Chaetothyriomycetidae</taxon>
        <taxon>Verrucariales</taxon>
        <taxon>Verrucariaceae</taxon>
        <taxon>Endocarpon</taxon>
    </lineage>
</organism>
<dbReference type="Proteomes" id="UP000606974">
    <property type="component" value="Unassembled WGS sequence"/>
</dbReference>
<proteinExistence type="predicted"/>
<comment type="caution">
    <text evidence="1">The sequence shown here is derived from an EMBL/GenBank/DDBJ whole genome shotgun (WGS) entry which is preliminary data.</text>
</comment>
<dbReference type="AlphaFoldDB" id="A0A8H7A7W6"/>
<name>A0A8H7A7W6_9EURO</name>
<reference evidence="1" key="1">
    <citation type="submission" date="2020-02" db="EMBL/GenBank/DDBJ databases">
        <authorList>
            <person name="Palmer J.M."/>
        </authorList>
    </citation>
    <scope>NUCLEOTIDE SEQUENCE</scope>
    <source>
        <strain evidence="1">EPUS1.4</strain>
        <tissue evidence="1">Thallus</tissue>
    </source>
</reference>
<gene>
    <name evidence="1" type="ORF">GJ744_006434</name>
</gene>
<evidence type="ECO:0000313" key="2">
    <source>
        <dbReference type="Proteomes" id="UP000606974"/>
    </source>
</evidence>
<dbReference type="EMBL" id="JAACFV010000295">
    <property type="protein sequence ID" value="KAF7502221.1"/>
    <property type="molecule type" value="Genomic_DNA"/>
</dbReference>